<dbReference type="Proteomes" id="UP000015500">
    <property type="component" value="Chromosome"/>
</dbReference>
<dbReference type="Gene3D" id="3.10.310.10">
    <property type="entry name" value="Diaminopimelate Epimerase, Chain A, domain 1"/>
    <property type="match status" value="2"/>
</dbReference>
<evidence type="ECO:0000313" key="4">
    <source>
        <dbReference type="Proteomes" id="UP000015500"/>
    </source>
</evidence>
<keyword evidence="2" id="KW-0413">Isomerase</keyword>
<evidence type="ECO:0000256" key="2">
    <source>
        <dbReference type="ARBA" id="ARBA00023235"/>
    </source>
</evidence>
<dbReference type="InterPro" id="IPR007400">
    <property type="entry name" value="PrpF-like"/>
</dbReference>
<organism evidence="3 4">
    <name type="scientific">Geobacillus genomosp. 3</name>
    <dbReference type="NCBI Taxonomy" id="1921421"/>
    <lineage>
        <taxon>Bacteria</taxon>
        <taxon>Bacillati</taxon>
        <taxon>Bacillota</taxon>
        <taxon>Bacilli</taxon>
        <taxon>Bacillales</taxon>
        <taxon>Anoxybacillaceae</taxon>
        <taxon>Geobacillus</taxon>
    </lineage>
</organism>
<evidence type="ECO:0008006" key="5">
    <source>
        <dbReference type="Google" id="ProtNLM"/>
    </source>
</evidence>
<dbReference type="STRING" id="1921421.M493_10735"/>
<dbReference type="PATRIC" id="fig|1345697.3.peg.2078"/>
<dbReference type="KEGG" id="gjf:M493_10735"/>
<proteinExistence type="inferred from homology"/>
<dbReference type="SUPFAM" id="SSF54506">
    <property type="entry name" value="Diaminopimelate epimerase-like"/>
    <property type="match status" value="2"/>
</dbReference>
<keyword evidence="4" id="KW-1185">Reference proteome</keyword>
<dbReference type="RefSeq" id="WP_020960208.1">
    <property type="nucleotide sequence ID" value="NC_022080.4"/>
</dbReference>
<dbReference type="GO" id="GO:0016853">
    <property type="term" value="F:isomerase activity"/>
    <property type="evidence" value="ECO:0007669"/>
    <property type="project" value="UniProtKB-KW"/>
</dbReference>
<dbReference type="PANTHER" id="PTHR43709">
    <property type="entry name" value="ACONITATE ISOMERASE-RELATED"/>
    <property type="match status" value="1"/>
</dbReference>
<sequence>MAGQSLVRIPCVYMRGGTSKGLIIDEKHLPKDTETRDKVILKIYGSPNPLQIDGIGGGSPTTSKLALIRKSEQENVDIIYTFGQVSVTKEVIDYTPTCGNMAAAVGLYAVEEGFCKITEPYTVVRIFNTNTNKIIEVEVPVKNGEIVYEGDFSISGVLGVASKISVNFLDSGGAITGKVLPTGDVKDKIRLSSGKEIEVSVVDSANTLIFVKADQMGIEGTEVGKDFNKKDLLDVLEEIRVKIGKQIGLIDPDDNPSPFTHALPKICVIAKRKSYVSSEKQIISANDIHIIGRYIAMGTLHPAFAVSGAIALATASQIPGTVVHDILSGHKGPVKIGHPTGIIEVEAIVIGENGEYRVKRAAIGRTARRIMEGYSVVPIALFNGEA</sequence>
<dbReference type="AlphaFoldDB" id="S5ZPM1"/>
<evidence type="ECO:0000256" key="1">
    <source>
        <dbReference type="ARBA" id="ARBA00007673"/>
    </source>
</evidence>
<dbReference type="Pfam" id="PF04303">
    <property type="entry name" value="PrpF"/>
    <property type="match status" value="1"/>
</dbReference>
<dbReference type="PANTHER" id="PTHR43709:SF2">
    <property type="entry name" value="DUF453 DOMAIN PROTEIN (AFU_ORTHOLOGUE AFUA_6G00360)"/>
    <property type="match status" value="1"/>
</dbReference>
<accession>S5ZPM1</accession>
<comment type="similarity">
    <text evidence="1">Belongs to the PrpF family.</text>
</comment>
<gene>
    <name evidence="3" type="ORF">M493_10735</name>
</gene>
<dbReference type="HOGENOM" id="CLU_026443_2_0_9"/>
<protein>
    <recommendedName>
        <fullName evidence="5">PrpF protein</fullName>
    </recommendedName>
</protein>
<evidence type="ECO:0000313" key="3">
    <source>
        <dbReference type="EMBL" id="AGT32408.1"/>
    </source>
</evidence>
<dbReference type="EMBL" id="CP006254">
    <property type="protein sequence ID" value="AGT32408.1"/>
    <property type="molecule type" value="Genomic_DNA"/>
</dbReference>
<reference evidence="3 4" key="1">
    <citation type="journal article" date="2014" name="Genome Announc.">
        <title>Complete Genome Sequence of the Thermophilic Polychlorinated Biphenyl Degrader Geobacillus sp. Strain JF8 (NBRC 109937).</title>
        <authorList>
            <person name="Shintani M."/>
            <person name="Ohtsubo Y."/>
            <person name="Fukuda K."/>
            <person name="Hosoyama A."/>
            <person name="Ohji S."/>
            <person name="Yamazoe A."/>
            <person name="Fujita N."/>
            <person name="Nagata Y."/>
            <person name="Tsuda M."/>
            <person name="Hatta T."/>
            <person name="Kimbara K."/>
        </authorList>
    </citation>
    <scope>NUCLEOTIDE SEQUENCE [LARGE SCALE GENOMIC DNA]</scope>
    <source>
        <strain evidence="3 4">JF8</strain>
    </source>
</reference>
<name>S5ZPM1_GEOG3</name>